<dbReference type="EC" id="2.5.1.78" evidence="3 7"/>
<dbReference type="SUPFAM" id="SSF52121">
    <property type="entry name" value="Lumazine synthase"/>
    <property type="match status" value="1"/>
</dbReference>
<evidence type="ECO:0000256" key="6">
    <source>
        <dbReference type="ARBA" id="ARBA00048785"/>
    </source>
</evidence>
<dbReference type="NCBIfam" id="TIGR00114">
    <property type="entry name" value="lumazine-synth"/>
    <property type="match status" value="1"/>
</dbReference>
<comment type="pathway">
    <text evidence="1 7">Cofactor biosynthesis; riboflavin biosynthesis; riboflavin from 2-hydroxy-3-oxobutyl phosphate and 5-amino-6-(D-ribitylamino)uracil: step 1/2.</text>
</comment>
<evidence type="ECO:0000313" key="9">
    <source>
        <dbReference type="Proteomes" id="UP000319499"/>
    </source>
</evidence>
<comment type="function">
    <text evidence="7">Catalyzes the formation of 6,7-dimethyl-8-ribityllumazine by condensation of 5-amino-6-(D-ribitylamino)uracil with 3,4-dihydroxy-2-butanone 4-phosphate. This is the penultimate step in the biosynthesis of riboflavin.</text>
</comment>
<dbReference type="InterPro" id="IPR002180">
    <property type="entry name" value="LS/RS"/>
</dbReference>
<dbReference type="OrthoDB" id="9809709at2"/>
<evidence type="ECO:0000256" key="4">
    <source>
        <dbReference type="ARBA" id="ARBA00022619"/>
    </source>
</evidence>
<evidence type="ECO:0000256" key="2">
    <source>
        <dbReference type="ARBA" id="ARBA00007424"/>
    </source>
</evidence>
<dbReference type="RefSeq" id="WP_146262924.1">
    <property type="nucleotide sequence ID" value="NZ_SELG01000041.1"/>
</dbReference>
<dbReference type="GO" id="GO:0000906">
    <property type="term" value="F:6,7-dimethyl-8-ribityllumazine synthase activity"/>
    <property type="evidence" value="ECO:0007669"/>
    <property type="project" value="UniProtKB-UniRule"/>
</dbReference>
<dbReference type="HAMAP" id="MF_00178">
    <property type="entry name" value="Lumazine_synth"/>
    <property type="match status" value="1"/>
</dbReference>
<keyword evidence="5 7" id="KW-0808">Transferase</keyword>
<evidence type="ECO:0000313" key="8">
    <source>
        <dbReference type="EMBL" id="TWP26235.1"/>
    </source>
</evidence>
<dbReference type="EMBL" id="SELH01000026">
    <property type="protein sequence ID" value="TWP26235.1"/>
    <property type="molecule type" value="Genomic_DNA"/>
</dbReference>
<proteinExistence type="inferred from homology"/>
<evidence type="ECO:0000256" key="5">
    <source>
        <dbReference type="ARBA" id="ARBA00022679"/>
    </source>
</evidence>
<feature type="binding site" evidence="7">
    <location>
        <begin position="70"/>
        <end position="71"/>
    </location>
    <ligand>
        <name>(2S)-2-hydroxy-3-oxobutyl phosphate</name>
        <dbReference type="ChEBI" id="CHEBI:58830"/>
    </ligand>
</feature>
<feature type="binding site" evidence="7">
    <location>
        <begin position="65"/>
        <end position="67"/>
    </location>
    <ligand>
        <name>5-amino-6-(D-ribitylamino)uracil</name>
        <dbReference type="ChEBI" id="CHEBI:15934"/>
    </ligand>
</feature>
<dbReference type="InterPro" id="IPR034964">
    <property type="entry name" value="LS"/>
</dbReference>
<gene>
    <name evidence="7 8" type="primary">ribH</name>
    <name evidence="8" type="ORF">ETU09_11100</name>
</gene>
<organism evidence="8 9">
    <name type="scientific">Apibacter muscae</name>
    <dbReference type="NCBI Taxonomy" id="2509004"/>
    <lineage>
        <taxon>Bacteria</taxon>
        <taxon>Pseudomonadati</taxon>
        <taxon>Bacteroidota</taxon>
        <taxon>Flavobacteriia</taxon>
        <taxon>Flavobacteriales</taxon>
        <taxon>Weeksellaceae</taxon>
        <taxon>Apibacter</taxon>
    </lineage>
</organism>
<dbReference type="PANTHER" id="PTHR21058:SF0">
    <property type="entry name" value="6,7-DIMETHYL-8-RIBITYLLUMAZINE SYNTHASE"/>
    <property type="match status" value="1"/>
</dbReference>
<name>A0A563D7Q7_9FLAO</name>
<comment type="similarity">
    <text evidence="2 7">Belongs to the DMRL synthase family.</text>
</comment>
<accession>A0A563D7Q7</accession>
<dbReference type="Gene3D" id="3.40.50.960">
    <property type="entry name" value="Lumazine/riboflavin synthase"/>
    <property type="match status" value="1"/>
</dbReference>
<dbReference type="Pfam" id="PF00885">
    <property type="entry name" value="DMRL_synthase"/>
    <property type="match status" value="1"/>
</dbReference>
<feature type="binding site" evidence="7">
    <location>
        <position position="112"/>
    </location>
    <ligand>
        <name>(2S)-2-hydroxy-3-oxobutyl phosphate</name>
        <dbReference type="ChEBI" id="CHEBI:58830"/>
    </ligand>
</feature>
<reference evidence="8 9" key="1">
    <citation type="submission" date="2019-02" db="EMBL/GenBank/DDBJ databases">
        <title>Apibacter muscae sp. nov.: a novel member of the house fly microbiota.</title>
        <authorList>
            <person name="Park R."/>
        </authorList>
    </citation>
    <scope>NUCLEOTIDE SEQUENCE [LARGE SCALE GENOMIC DNA]</scope>
    <source>
        <strain evidence="8 9">AL1</strain>
    </source>
</reference>
<comment type="caution">
    <text evidence="8">The sequence shown here is derived from an EMBL/GenBank/DDBJ whole genome shotgun (WGS) entry which is preliminary data.</text>
</comment>
<feature type="active site" description="Proton donor" evidence="7">
    <location>
        <position position="73"/>
    </location>
</feature>
<evidence type="ECO:0000256" key="7">
    <source>
        <dbReference type="HAMAP-Rule" id="MF_00178"/>
    </source>
</evidence>
<dbReference type="InterPro" id="IPR036467">
    <property type="entry name" value="LS/RS_sf"/>
</dbReference>
<dbReference type="CDD" id="cd09209">
    <property type="entry name" value="Lumazine_synthase-I"/>
    <property type="match status" value="1"/>
</dbReference>
<dbReference type="Proteomes" id="UP000319499">
    <property type="component" value="Unassembled WGS sequence"/>
</dbReference>
<dbReference type="AlphaFoldDB" id="A0A563D7Q7"/>
<dbReference type="PANTHER" id="PTHR21058">
    <property type="entry name" value="6,7-DIMETHYL-8-RIBITYLLUMAZINE SYNTHASE DMRL SYNTHASE LUMAZINE SYNTHASE"/>
    <property type="match status" value="1"/>
</dbReference>
<feature type="binding site" evidence="7">
    <location>
        <position position="10"/>
    </location>
    <ligand>
        <name>5-amino-6-(D-ribitylamino)uracil</name>
        <dbReference type="ChEBI" id="CHEBI:15934"/>
    </ligand>
</feature>
<dbReference type="GO" id="GO:0009231">
    <property type="term" value="P:riboflavin biosynthetic process"/>
    <property type="evidence" value="ECO:0007669"/>
    <property type="project" value="UniProtKB-UniRule"/>
</dbReference>
<dbReference type="UniPathway" id="UPA00275">
    <property type="reaction ID" value="UER00404"/>
</dbReference>
<dbReference type="GO" id="GO:0009349">
    <property type="term" value="C:riboflavin synthase complex"/>
    <property type="evidence" value="ECO:0007669"/>
    <property type="project" value="UniProtKB-UniRule"/>
</dbReference>
<feature type="binding site" evidence="7">
    <location>
        <position position="98"/>
    </location>
    <ligand>
        <name>5-amino-6-(D-ribitylamino)uracil</name>
        <dbReference type="ChEBI" id="CHEBI:15934"/>
    </ligand>
</feature>
<protein>
    <recommendedName>
        <fullName evidence="3 7">6,7-dimethyl-8-ribityllumazine synthase</fullName>
        <shortName evidence="7">DMRL synthase</shortName>
        <shortName evidence="7">LS</shortName>
        <shortName evidence="7">Lumazine synthase</shortName>
        <ecNumber evidence="3 7">2.5.1.78</ecNumber>
    </recommendedName>
</protein>
<sequence length="138" mass="15124">MNIAIVKALWNQDINDLLENSCEQELLKQGAKISKYTVSGAVELPVLAKQIIEKKKVDAVICIGTIIKRETDHYTFVAYQASYGCQKVAVETGTPVIFGVLTTNNKEQALARANGEHSFSGKEWAEAAVQLVNTIKSL</sequence>
<comment type="catalytic activity">
    <reaction evidence="6 7">
        <text>(2S)-2-hydroxy-3-oxobutyl phosphate + 5-amino-6-(D-ribitylamino)uracil = 6,7-dimethyl-8-(1-D-ribityl)lumazine + phosphate + 2 H2O + H(+)</text>
        <dbReference type="Rhea" id="RHEA:26152"/>
        <dbReference type="ChEBI" id="CHEBI:15377"/>
        <dbReference type="ChEBI" id="CHEBI:15378"/>
        <dbReference type="ChEBI" id="CHEBI:15934"/>
        <dbReference type="ChEBI" id="CHEBI:43474"/>
        <dbReference type="ChEBI" id="CHEBI:58201"/>
        <dbReference type="ChEBI" id="CHEBI:58830"/>
        <dbReference type="EC" id="2.5.1.78"/>
    </reaction>
</comment>
<keyword evidence="4 7" id="KW-0686">Riboflavin biosynthesis</keyword>
<evidence type="ECO:0000256" key="1">
    <source>
        <dbReference type="ARBA" id="ARBA00004917"/>
    </source>
</evidence>
<evidence type="ECO:0000256" key="3">
    <source>
        <dbReference type="ARBA" id="ARBA00012664"/>
    </source>
</evidence>
<keyword evidence="9" id="KW-1185">Reference proteome</keyword>
<feature type="binding site" evidence="7">
    <location>
        <begin position="41"/>
        <end position="43"/>
    </location>
    <ligand>
        <name>5-amino-6-(D-ribitylamino)uracil</name>
        <dbReference type="ChEBI" id="CHEBI:15934"/>
    </ligand>
</feature>
<dbReference type="GO" id="GO:0005829">
    <property type="term" value="C:cytosol"/>
    <property type="evidence" value="ECO:0007669"/>
    <property type="project" value="TreeGrafter"/>
</dbReference>